<accession>A0A6J7WE47</accession>
<name>A0A6J7WE47_9CAUD</name>
<gene>
    <name evidence="2" type="ORF">UFOVP181_419</name>
    <name evidence="1" type="ORF">UFOVP57_220</name>
</gene>
<protein>
    <submittedName>
        <fullName evidence="2">Uncharacterized protein</fullName>
    </submittedName>
</protein>
<dbReference type="EMBL" id="LR798231">
    <property type="protein sequence ID" value="CAB5209319.1"/>
    <property type="molecule type" value="Genomic_DNA"/>
</dbReference>
<reference evidence="2" key="1">
    <citation type="submission" date="2020-05" db="EMBL/GenBank/DDBJ databases">
        <authorList>
            <person name="Chiriac C."/>
            <person name="Salcher M."/>
            <person name="Ghai R."/>
            <person name="Kavagutti S V."/>
        </authorList>
    </citation>
    <scope>NUCLEOTIDE SEQUENCE</scope>
</reference>
<proteinExistence type="predicted"/>
<organism evidence="2">
    <name type="scientific">uncultured Caudovirales phage</name>
    <dbReference type="NCBI Taxonomy" id="2100421"/>
    <lineage>
        <taxon>Viruses</taxon>
        <taxon>Duplodnaviria</taxon>
        <taxon>Heunggongvirae</taxon>
        <taxon>Uroviricota</taxon>
        <taxon>Caudoviricetes</taxon>
        <taxon>Peduoviridae</taxon>
        <taxon>Maltschvirus</taxon>
        <taxon>Maltschvirus maltsch</taxon>
    </lineage>
</organism>
<evidence type="ECO:0000313" key="1">
    <source>
        <dbReference type="EMBL" id="CAB4125795.1"/>
    </source>
</evidence>
<evidence type="ECO:0000313" key="2">
    <source>
        <dbReference type="EMBL" id="CAB5209319.1"/>
    </source>
</evidence>
<dbReference type="EMBL" id="LR796187">
    <property type="protein sequence ID" value="CAB4125795.1"/>
    <property type="molecule type" value="Genomic_DNA"/>
</dbReference>
<sequence>MAKLRDNIEQNLPFISVINYGDEEYVGIIINQDQFVTCFYDLNAIKTPEETKQFLEIGETWWWESNRQFPITIICRDQIVPFAYAIKTFNSKDVRIVLGPVVNLMNLTLKRVKRKSVQLVRKTR</sequence>